<keyword evidence="1" id="KW-0812">Transmembrane</keyword>
<dbReference type="OrthoDB" id="9951067at2"/>
<evidence type="ECO:0000313" key="3">
    <source>
        <dbReference type="Proteomes" id="UP000319374"/>
    </source>
</evidence>
<dbReference type="EMBL" id="AP019736">
    <property type="protein sequence ID" value="BBL06228.1"/>
    <property type="molecule type" value="Genomic_DNA"/>
</dbReference>
<accession>A0A4Y1X1M7</accession>
<organism evidence="2 3">
    <name type="scientific">Alistipes dispar</name>
    <dbReference type="NCBI Taxonomy" id="2585119"/>
    <lineage>
        <taxon>Bacteria</taxon>
        <taxon>Pseudomonadati</taxon>
        <taxon>Bacteroidota</taxon>
        <taxon>Bacteroidia</taxon>
        <taxon>Bacteroidales</taxon>
        <taxon>Rikenellaceae</taxon>
        <taxon>Alistipes</taxon>
    </lineage>
</organism>
<dbReference type="KEGG" id="ada:A5CPEGH6_08660"/>
<reference evidence="3" key="1">
    <citation type="submission" date="2019-06" db="EMBL/GenBank/DDBJ databases">
        <title>Alistipes onderdonkii subsp. vulgaris subsp. nov., Alistipes dispar sp. nov. and Alistipes communis sp. nov., isolated from human faeces, and creation of Alistipes onderdonkii subsp. onderdonkii subsp. nov.</title>
        <authorList>
            <person name="Sakamoto M."/>
            <person name="Ikeyama N."/>
            <person name="Ogata Y."/>
            <person name="Suda W."/>
            <person name="Iino T."/>
            <person name="Hattori M."/>
            <person name="Ohkuma M."/>
        </authorList>
    </citation>
    <scope>NUCLEOTIDE SEQUENCE [LARGE SCALE GENOMIC DNA]</scope>
    <source>
        <strain evidence="3">5CPEGH6</strain>
    </source>
</reference>
<evidence type="ECO:0000256" key="1">
    <source>
        <dbReference type="SAM" id="Phobius"/>
    </source>
</evidence>
<feature type="transmembrane region" description="Helical" evidence="1">
    <location>
        <begin position="6"/>
        <end position="22"/>
    </location>
</feature>
<dbReference type="GeneID" id="98672845"/>
<sequence>MIANLVPVVVLAAVLIGYFVYMKCFYPRFRQRCEAAADRAEAVWRERGEAIVGEYLRDPDRFGKIAEVLGETPVRGLISTSAPKQGLGERIGKGIVGAVTFTRETDLGHYYFVAADDGLHLLGFDGERCFLNEVYAAGEIRRARLEPRTFSFDYKGGTVRMEVPNGGLAEGYPRFRIHEYDKVPTSSDRATNYFVREYFACEPTGNLAYRQAQGAVPRFTGLNVSEEQLIDRKVRTALLEGFRRQLGIV</sequence>
<dbReference type="Proteomes" id="UP000319374">
    <property type="component" value="Chromosome"/>
</dbReference>
<dbReference type="AlphaFoldDB" id="A0A4Y1X1M7"/>
<evidence type="ECO:0000313" key="2">
    <source>
        <dbReference type="EMBL" id="BBL06228.1"/>
    </source>
</evidence>
<gene>
    <name evidence="2" type="ORF">A5CPEGH6_08660</name>
</gene>
<keyword evidence="3" id="KW-1185">Reference proteome</keyword>
<keyword evidence="1" id="KW-1133">Transmembrane helix</keyword>
<proteinExistence type="predicted"/>
<name>A0A4Y1X1M7_9BACT</name>
<keyword evidence="1" id="KW-0472">Membrane</keyword>
<protein>
    <submittedName>
        <fullName evidence="2">Uncharacterized protein</fullName>
    </submittedName>
</protein>
<dbReference type="RefSeq" id="WP_141428064.1">
    <property type="nucleotide sequence ID" value="NZ_AP019736.1"/>
</dbReference>